<sequence>MMKYPGMGDPYKRNKTIKFLVISAIIGGIAVLLTSFVVNPMIGGQPHNACIDNIDTDWKISFTFEMILDGQKAEVQPNIGITEGCQRAIYTLSNDGTVYAEWTENPNFEIGHFLYISKFKIRDMEESKTEIYVNDRLSEMGLKTPLQDKYHYKAVFTSKDYDSSKDKDYLPELKTSD</sequence>
<name>A0A2S2KRR4_9ARCH</name>
<comment type="caution">
    <text evidence="2">The sequence shown here is derived from an EMBL/GenBank/DDBJ whole genome shotgun (WGS) entry which is preliminary data.</text>
</comment>
<evidence type="ECO:0000313" key="2">
    <source>
        <dbReference type="EMBL" id="GBH34370.1"/>
    </source>
</evidence>
<organism evidence="2 3">
    <name type="scientific">Nitrosopumilus zosterae</name>
    <dbReference type="NCBI Taxonomy" id="718286"/>
    <lineage>
        <taxon>Archaea</taxon>
        <taxon>Nitrososphaerota</taxon>
        <taxon>Nitrososphaeria</taxon>
        <taxon>Nitrosopumilales</taxon>
        <taxon>Nitrosopumilaceae</taxon>
        <taxon>Nitrosopumilus</taxon>
    </lineage>
</organism>
<keyword evidence="3" id="KW-1185">Reference proteome</keyword>
<dbReference type="GeneID" id="76208491"/>
<dbReference type="Proteomes" id="UP000245829">
    <property type="component" value="Unassembled WGS sequence"/>
</dbReference>
<protein>
    <submittedName>
        <fullName evidence="2">Uncharacterized protein</fullName>
    </submittedName>
</protein>
<dbReference type="AlphaFoldDB" id="A0A2S2KRR4"/>
<reference evidence="2 3" key="1">
    <citation type="submission" date="2018-05" db="EMBL/GenBank/DDBJ databases">
        <title>genome sequencing of Nitrosopumilus sp. NM25.</title>
        <authorList>
            <person name="Mori K."/>
            <person name="Nakagawa T."/>
        </authorList>
    </citation>
    <scope>NUCLEOTIDE SEQUENCE [LARGE SCALE GENOMIC DNA]</scope>
    <source>
        <strain evidence="2 3">NM25</strain>
    </source>
</reference>
<dbReference type="EMBL" id="BGKI01000006">
    <property type="protein sequence ID" value="GBH34370.1"/>
    <property type="molecule type" value="Genomic_DNA"/>
</dbReference>
<dbReference type="RefSeq" id="WP_306307576.1">
    <property type="nucleotide sequence ID" value="NZ_AP026695.1"/>
</dbReference>
<gene>
    <name evidence="2" type="ORF">NZNM25_11610</name>
</gene>
<evidence type="ECO:0000256" key="1">
    <source>
        <dbReference type="SAM" id="Phobius"/>
    </source>
</evidence>
<evidence type="ECO:0000313" key="3">
    <source>
        <dbReference type="Proteomes" id="UP000245829"/>
    </source>
</evidence>
<proteinExistence type="predicted"/>
<keyword evidence="1" id="KW-0472">Membrane</keyword>
<keyword evidence="1" id="KW-0812">Transmembrane</keyword>
<feature type="transmembrane region" description="Helical" evidence="1">
    <location>
        <begin position="20"/>
        <end position="42"/>
    </location>
</feature>
<accession>A0A2S2KRR4</accession>
<keyword evidence="1" id="KW-1133">Transmembrane helix</keyword>